<keyword evidence="6" id="KW-0472">Membrane</keyword>
<dbReference type="InterPro" id="IPR011701">
    <property type="entry name" value="MFS"/>
</dbReference>
<keyword evidence="3" id="KW-1003">Cell membrane</keyword>
<proteinExistence type="predicted"/>
<reference evidence="8 9" key="1">
    <citation type="submission" date="2019-04" db="EMBL/GenBank/DDBJ databases">
        <title>In vitro growth and metabolic characteristics of meat-borne Lactobacillus algidus strains.</title>
        <authorList>
            <person name="Sade E."/>
            <person name="Per J."/>
            <person name="Tytti H."/>
            <person name="Johanna B.K."/>
        </authorList>
    </citation>
    <scope>NUCLEOTIDE SEQUENCE [LARGE SCALE GENOMIC DNA]</scope>
    <source>
        <strain evidence="8 9">LTS37-1</strain>
    </source>
</reference>
<dbReference type="Gene3D" id="1.20.1250.20">
    <property type="entry name" value="MFS general substrate transporter like domains"/>
    <property type="match status" value="1"/>
</dbReference>
<comment type="caution">
    <text evidence="8">The sequence shown here is derived from an EMBL/GenBank/DDBJ whole genome shotgun (WGS) entry which is preliminary data.</text>
</comment>
<evidence type="ECO:0000313" key="8">
    <source>
        <dbReference type="EMBL" id="TWW11496.1"/>
    </source>
</evidence>
<dbReference type="Pfam" id="PF07690">
    <property type="entry name" value="MFS_1"/>
    <property type="match status" value="1"/>
</dbReference>
<evidence type="ECO:0000256" key="1">
    <source>
        <dbReference type="ARBA" id="ARBA00004651"/>
    </source>
</evidence>
<accession>A0A2C8ELH7</accession>
<evidence type="ECO:0000256" key="5">
    <source>
        <dbReference type="ARBA" id="ARBA00022989"/>
    </source>
</evidence>
<dbReference type="PROSITE" id="PS50850">
    <property type="entry name" value="MFS"/>
    <property type="match status" value="1"/>
</dbReference>
<dbReference type="PANTHER" id="PTHR43124">
    <property type="entry name" value="PURINE EFFLUX PUMP PBUE"/>
    <property type="match status" value="1"/>
</dbReference>
<keyword evidence="2" id="KW-0813">Transport</keyword>
<dbReference type="PANTHER" id="PTHR43124:SF3">
    <property type="entry name" value="CHLORAMPHENICOL EFFLUX PUMP RV0191"/>
    <property type="match status" value="1"/>
</dbReference>
<dbReference type="GO" id="GO:0005886">
    <property type="term" value="C:plasma membrane"/>
    <property type="evidence" value="ECO:0007669"/>
    <property type="project" value="UniProtKB-SubCell"/>
</dbReference>
<dbReference type="InterPro" id="IPR050189">
    <property type="entry name" value="MFS_Efflux_Transporters"/>
</dbReference>
<dbReference type="InterPro" id="IPR020846">
    <property type="entry name" value="MFS_dom"/>
</dbReference>
<evidence type="ECO:0000259" key="7">
    <source>
        <dbReference type="PROSITE" id="PS50850"/>
    </source>
</evidence>
<gene>
    <name evidence="8" type="ORF">LABALGLTS371_06690</name>
</gene>
<organism evidence="8 9">
    <name type="scientific">Dellaglioa algida</name>
    <dbReference type="NCBI Taxonomy" id="105612"/>
    <lineage>
        <taxon>Bacteria</taxon>
        <taxon>Bacillati</taxon>
        <taxon>Bacillota</taxon>
        <taxon>Bacilli</taxon>
        <taxon>Lactobacillales</taxon>
        <taxon>Lactobacillaceae</taxon>
        <taxon>Dellaglioa</taxon>
    </lineage>
</organism>
<evidence type="ECO:0000256" key="3">
    <source>
        <dbReference type="ARBA" id="ARBA00022475"/>
    </source>
</evidence>
<evidence type="ECO:0000256" key="6">
    <source>
        <dbReference type="ARBA" id="ARBA00023136"/>
    </source>
</evidence>
<dbReference type="GO" id="GO:0022857">
    <property type="term" value="F:transmembrane transporter activity"/>
    <property type="evidence" value="ECO:0007669"/>
    <property type="project" value="InterPro"/>
</dbReference>
<protein>
    <recommendedName>
        <fullName evidence="7">Major facilitator superfamily (MFS) profile domain-containing protein</fullName>
    </recommendedName>
</protein>
<evidence type="ECO:0000256" key="2">
    <source>
        <dbReference type="ARBA" id="ARBA00022448"/>
    </source>
</evidence>
<dbReference type="InterPro" id="IPR036259">
    <property type="entry name" value="MFS_trans_sf"/>
</dbReference>
<evidence type="ECO:0000256" key="4">
    <source>
        <dbReference type="ARBA" id="ARBA00022692"/>
    </source>
</evidence>
<name>A0A2C8ELH7_9LACO</name>
<dbReference type="Proteomes" id="UP000321659">
    <property type="component" value="Unassembled WGS sequence"/>
</dbReference>
<dbReference type="AlphaFoldDB" id="A0A2C8ELH7"/>
<keyword evidence="5" id="KW-1133">Transmembrane helix</keyword>
<evidence type="ECO:0000313" key="9">
    <source>
        <dbReference type="Proteomes" id="UP000321659"/>
    </source>
</evidence>
<dbReference type="EMBL" id="SRRQ01000003">
    <property type="protein sequence ID" value="TWW11496.1"/>
    <property type="molecule type" value="Genomic_DNA"/>
</dbReference>
<dbReference type="SUPFAM" id="SSF103473">
    <property type="entry name" value="MFS general substrate transporter"/>
    <property type="match status" value="1"/>
</dbReference>
<comment type="subcellular location">
    <subcellularLocation>
        <location evidence="1">Cell membrane</location>
        <topology evidence="1">Multi-pass membrane protein</topology>
    </subcellularLocation>
</comment>
<keyword evidence="4" id="KW-0812">Transmembrane</keyword>
<feature type="domain" description="Major facilitator superfamily (MFS) profile" evidence="7">
    <location>
        <begin position="1"/>
        <end position="176"/>
    </location>
</feature>
<sequence length="176" mass="19090">MVLSTPITAIIASHISYQAAMVFFTLVSAVALILNIIFLPKYNGANSSNKSKKIAENGSMKSILLKRALWISGLGTIAIGASLFSVYGYVPDYLGNVSHFSTNQLSFALFFFGLASLIGNLIAGSYLSSKPKQLIRIYPILLIFVYAVMLMINTNVSIMLVIVLVWGIIYGIGNNI</sequence>